<sequence length="36" mass="3889">MATKKATPDGVTFSVFVELPGIEPGSDDRTLRILRA</sequence>
<name>A0A261G108_9BIFI</name>
<keyword evidence="2" id="KW-1185">Reference proteome</keyword>
<reference evidence="1 2" key="1">
    <citation type="journal article" date="2017" name="BMC Genomics">
        <title>Comparative genomic and phylogenomic analyses of the Bifidobacteriaceae family.</title>
        <authorList>
            <person name="Lugli G.A."/>
            <person name="Milani C."/>
            <person name="Turroni F."/>
            <person name="Duranti S."/>
            <person name="Mancabelli L."/>
            <person name="Mangifesta M."/>
            <person name="Ferrario C."/>
            <person name="Modesto M."/>
            <person name="Mattarelli P."/>
            <person name="Jiri K."/>
            <person name="van Sinderen D."/>
            <person name="Ventura M."/>
        </authorList>
    </citation>
    <scope>NUCLEOTIDE SEQUENCE [LARGE SCALE GENOMIC DNA]</scope>
    <source>
        <strain evidence="1 2">LMG 28769</strain>
    </source>
</reference>
<organism evidence="1 2">
    <name type="scientific">Bifidobacterium aquikefiri</name>
    <dbReference type="NCBI Taxonomy" id="1653207"/>
    <lineage>
        <taxon>Bacteria</taxon>
        <taxon>Bacillati</taxon>
        <taxon>Actinomycetota</taxon>
        <taxon>Actinomycetes</taxon>
        <taxon>Bifidobacteriales</taxon>
        <taxon>Bifidobacteriaceae</taxon>
        <taxon>Bifidobacterium</taxon>
    </lineage>
</organism>
<evidence type="ECO:0000313" key="1">
    <source>
        <dbReference type="EMBL" id="OZG65097.1"/>
    </source>
</evidence>
<accession>A0A261G108</accession>
<gene>
    <name evidence="1" type="ORF">BAQU_1837</name>
</gene>
<dbReference type="AlphaFoldDB" id="A0A261G108"/>
<evidence type="ECO:0000313" key="2">
    <source>
        <dbReference type="Proteomes" id="UP000216451"/>
    </source>
</evidence>
<protein>
    <submittedName>
        <fullName evidence="1">Uncharacterized protein</fullName>
    </submittedName>
</protein>
<proteinExistence type="predicted"/>
<comment type="caution">
    <text evidence="1">The sequence shown here is derived from an EMBL/GenBank/DDBJ whole genome shotgun (WGS) entry which is preliminary data.</text>
</comment>
<dbReference type="EMBL" id="MWXA01000009">
    <property type="protein sequence ID" value="OZG65097.1"/>
    <property type="molecule type" value="Genomic_DNA"/>
</dbReference>
<dbReference type="Proteomes" id="UP000216451">
    <property type="component" value="Unassembled WGS sequence"/>
</dbReference>